<protein>
    <recommendedName>
        <fullName evidence="4">Outer membrane protein beta-barrel domain-containing protein</fullName>
    </recommendedName>
</protein>
<gene>
    <name evidence="2" type="ORF">BTA35_0209785</name>
</gene>
<dbReference type="RefSeq" id="WP_078319619.1">
    <property type="nucleotide sequence ID" value="NZ_FXTS01000003.1"/>
</dbReference>
<dbReference type="STRING" id="966.BTA35_0209785"/>
<proteinExistence type="predicted"/>
<evidence type="ECO:0008006" key="4">
    <source>
        <dbReference type="Google" id="ProtNLM"/>
    </source>
</evidence>
<keyword evidence="1" id="KW-0732">Signal</keyword>
<dbReference type="InterPro" id="IPR011250">
    <property type="entry name" value="OMP/PagP_B-barrel"/>
</dbReference>
<evidence type="ECO:0000256" key="1">
    <source>
        <dbReference type="SAM" id="SignalP"/>
    </source>
</evidence>
<dbReference type="AlphaFoldDB" id="A0A1T1HBY1"/>
<dbReference type="Proteomes" id="UP000190064">
    <property type="component" value="Unassembled WGS sequence"/>
</dbReference>
<dbReference type="EMBL" id="MTSD02000003">
    <property type="protein sequence ID" value="OOV87260.1"/>
    <property type="molecule type" value="Genomic_DNA"/>
</dbReference>
<evidence type="ECO:0000313" key="3">
    <source>
        <dbReference type="Proteomes" id="UP000190064"/>
    </source>
</evidence>
<reference evidence="2" key="1">
    <citation type="submission" date="2017-02" db="EMBL/GenBank/DDBJ databases">
        <title>Draft Genome Sequence of the Salt Water Bacterium Oceanospirillum linum ATCC 11336.</title>
        <authorList>
            <person name="Trachtenberg A.M."/>
            <person name="Carney J.G."/>
            <person name="Linnane J.D."/>
            <person name="Rheaume B.A."/>
            <person name="Pitts N.L."/>
            <person name="Mykles D.L."/>
            <person name="Maclea K.S."/>
        </authorList>
    </citation>
    <scope>NUCLEOTIDE SEQUENCE [LARGE SCALE GENOMIC DNA]</scope>
    <source>
        <strain evidence="2">ATCC 11336</strain>
    </source>
</reference>
<accession>A0A1T1HBY1</accession>
<keyword evidence="3" id="KW-1185">Reference proteome</keyword>
<sequence>MLRVVLFAVALMLVPKGVFAATAHGYLGVFGGALLMDGMEAERARPLIYTLGYRVSSLWAFQFEYSDAQPFRGMVKKGADSKPYPHDIKYTTSGAYLMFIRPMGSWVDINMKYGYVQVDYSFDELSPQDSAKERFSFSGESYGGGVTLKMTNSLVFTVDYTQLKADTAQLSAGVEFDL</sequence>
<feature type="chain" id="PRO_5010547349" description="Outer membrane protein beta-barrel domain-containing protein" evidence="1">
    <location>
        <begin position="21"/>
        <end position="178"/>
    </location>
</feature>
<comment type="caution">
    <text evidence="2">The sequence shown here is derived from an EMBL/GenBank/DDBJ whole genome shotgun (WGS) entry which is preliminary data.</text>
</comment>
<organism evidence="2 3">
    <name type="scientific">Oceanospirillum linum</name>
    <dbReference type="NCBI Taxonomy" id="966"/>
    <lineage>
        <taxon>Bacteria</taxon>
        <taxon>Pseudomonadati</taxon>
        <taxon>Pseudomonadota</taxon>
        <taxon>Gammaproteobacteria</taxon>
        <taxon>Oceanospirillales</taxon>
        <taxon>Oceanospirillaceae</taxon>
        <taxon>Oceanospirillum</taxon>
    </lineage>
</organism>
<evidence type="ECO:0000313" key="2">
    <source>
        <dbReference type="EMBL" id="OOV87260.1"/>
    </source>
</evidence>
<dbReference type="SUPFAM" id="SSF56925">
    <property type="entry name" value="OMPA-like"/>
    <property type="match status" value="1"/>
</dbReference>
<name>A0A1T1HBY1_OCELI</name>
<dbReference type="Gene3D" id="2.40.160.20">
    <property type="match status" value="1"/>
</dbReference>
<feature type="signal peptide" evidence="1">
    <location>
        <begin position="1"/>
        <end position="20"/>
    </location>
</feature>